<evidence type="ECO:0000256" key="1">
    <source>
        <dbReference type="SAM" id="SignalP"/>
    </source>
</evidence>
<dbReference type="Pfam" id="PF11820">
    <property type="entry name" value="DUF3339"/>
    <property type="match status" value="1"/>
</dbReference>
<comment type="caution">
    <text evidence="2">The sequence shown here is derived from an EMBL/GenBank/DDBJ whole genome shotgun (WGS) entry which is preliminary data.</text>
</comment>
<dbReference type="PANTHER" id="PTHR33128">
    <property type="entry name" value="OS05G0103400 PROTEIN"/>
    <property type="match status" value="1"/>
</dbReference>
<evidence type="ECO:0000313" key="3">
    <source>
        <dbReference type="Proteomes" id="UP000636800"/>
    </source>
</evidence>
<protein>
    <submittedName>
        <fullName evidence="2">Uncharacterized protein</fullName>
    </submittedName>
</protein>
<evidence type="ECO:0000313" key="2">
    <source>
        <dbReference type="EMBL" id="KAG0452609.1"/>
    </source>
</evidence>
<dbReference type="AlphaFoldDB" id="A0A835PIU9"/>
<name>A0A835PIU9_VANPL</name>
<gene>
    <name evidence="2" type="ORF">HPP92_025273</name>
</gene>
<dbReference type="Proteomes" id="UP000636800">
    <property type="component" value="Unassembled WGS sequence"/>
</dbReference>
<proteinExistence type="predicted"/>
<keyword evidence="1" id="KW-0732">Signal</keyword>
<reference evidence="2 3" key="1">
    <citation type="journal article" date="2020" name="Nat. Food">
        <title>A phased Vanilla planifolia genome enables genetic improvement of flavour and production.</title>
        <authorList>
            <person name="Hasing T."/>
            <person name="Tang H."/>
            <person name="Brym M."/>
            <person name="Khazi F."/>
            <person name="Huang T."/>
            <person name="Chambers A.H."/>
        </authorList>
    </citation>
    <scope>NUCLEOTIDE SEQUENCE [LARGE SCALE GENOMIC DNA]</scope>
    <source>
        <tissue evidence="2">Leaf</tissue>
    </source>
</reference>
<sequence length="68" mass="7157">MADWGPVFVAASLFVLLTPGLVFQIPGKGRLAEVGNMQTGAVSVFVHSPHLLCPHHHLAPPSASIFKG</sequence>
<dbReference type="EMBL" id="JADCNL010000014">
    <property type="protein sequence ID" value="KAG0452609.1"/>
    <property type="molecule type" value="Genomic_DNA"/>
</dbReference>
<dbReference type="PANTHER" id="PTHR33128:SF9">
    <property type="entry name" value="PROTEIN, PUTATIVE-RELATED"/>
    <property type="match status" value="1"/>
</dbReference>
<keyword evidence="3" id="KW-1185">Reference proteome</keyword>
<dbReference type="InterPro" id="IPR021775">
    <property type="entry name" value="DUF3339"/>
</dbReference>
<dbReference type="OrthoDB" id="21204at2759"/>
<accession>A0A835PIU9</accession>
<organism evidence="2 3">
    <name type="scientific">Vanilla planifolia</name>
    <name type="common">Vanilla</name>
    <dbReference type="NCBI Taxonomy" id="51239"/>
    <lineage>
        <taxon>Eukaryota</taxon>
        <taxon>Viridiplantae</taxon>
        <taxon>Streptophyta</taxon>
        <taxon>Embryophyta</taxon>
        <taxon>Tracheophyta</taxon>
        <taxon>Spermatophyta</taxon>
        <taxon>Magnoliopsida</taxon>
        <taxon>Liliopsida</taxon>
        <taxon>Asparagales</taxon>
        <taxon>Orchidaceae</taxon>
        <taxon>Vanilloideae</taxon>
        <taxon>Vanilleae</taxon>
        <taxon>Vanilla</taxon>
    </lineage>
</organism>
<feature type="signal peptide" evidence="1">
    <location>
        <begin position="1"/>
        <end position="24"/>
    </location>
</feature>
<feature type="chain" id="PRO_5032808606" evidence="1">
    <location>
        <begin position="25"/>
        <end position="68"/>
    </location>
</feature>